<dbReference type="InterPro" id="IPR016047">
    <property type="entry name" value="M23ase_b-sheet_dom"/>
</dbReference>
<dbReference type="Proteomes" id="UP000254794">
    <property type="component" value="Unassembled WGS sequence"/>
</dbReference>
<dbReference type="GO" id="GO:0004222">
    <property type="term" value="F:metalloendopeptidase activity"/>
    <property type="evidence" value="ECO:0007669"/>
    <property type="project" value="TreeGrafter"/>
</dbReference>
<gene>
    <name evidence="3" type="primary">nlpD</name>
    <name evidence="3" type="ORF">NCTC13316_01730</name>
</gene>
<evidence type="ECO:0000259" key="2">
    <source>
        <dbReference type="PROSITE" id="PS51782"/>
    </source>
</evidence>
<sequence length="233" mass="26360">MRKFFYLFLLPGLVGCHERDYVAPVEELKWHSYLGRPAKHVVRSEETIYAIAFRYDLDFRELLRYNHLQKSRLHVGQVLKIPHYSSKALSWQLESRYIAKPLTHQKVPSKATGHWVWPAYGKVVSNFNPNFGKKGINIAGKKGGVVYAASSGIVAYAGNGLAGYGNLIIIKHSDQFLTAYGNNSHNRVKEGQIVKAGQIIADMGIVNRKFWGVHFEIRKAGQPVNPTEFLPRV</sequence>
<dbReference type="Pfam" id="PF01551">
    <property type="entry name" value="Peptidase_M23"/>
    <property type="match status" value="1"/>
</dbReference>
<keyword evidence="4" id="KW-1185">Reference proteome</keyword>
<comment type="similarity">
    <text evidence="1">Belongs to the E.coli NlpD/Haemophilus LppB family.</text>
</comment>
<evidence type="ECO:0000256" key="1">
    <source>
        <dbReference type="ARBA" id="ARBA00038420"/>
    </source>
</evidence>
<dbReference type="InterPro" id="IPR018392">
    <property type="entry name" value="LysM"/>
</dbReference>
<protein>
    <submittedName>
        <fullName evidence="3">Lipoprotein NlpD</fullName>
    </submittedName>
</protein>
<dbReference type="AlphaFoldDB" id="A0A378JKD8"/>
<dbReference type="PANTHER" id="PTHR21666">
    <property type="entry name" value="PEPTIDASE-RELATED"/>
    <property type="match status" value="1"/>
</dbReference>
<dbReference type="SMART" id="SM00257">
    <property type="entry name" value="LysM"/>
    <property type="match status" value="1"/>
</dbReference>
<dbReference type="InterPro" id="IPR011055">
    <property type="entry name" value="Dup_hybrid_motif"/>
</dbReference>
<reference evidence="3 4" key="1">
    <citation type="submission" date="2018-06" db="EMBL/GenBank/DDBJ databases">
        <authorList>
            <consortium name="Pathogen Informatics"/>
            <person name="Doyle S."/>
        </authorList>
    </citation>
    <scope>NUCLEOTIDE SEQUENCE [LARGE SCALE GENOMIC DNA]</scope>
    <source>
        <strain evidence="3 4">NCTC13316</strain>
    </source>
</reference>
<dbReference type="OrthoDB" id="9795421at2"/>
<name>A0A378JKD8_9GAMM</name>
<dbReference type="PROSITE" id="PS51782">
    <property type="entry name" value="LYSM"/>
    <property type="match status" value="1"/>
</dbReference>
<dbReference type="RefSeq" id="WP_115331258.1">
    <property type="nucleotide sequence ID" value="NZ_CAAAHP010000002.1"/>
</dbReference>
<dbReference type="Pfam" id="PF01476">
    <property type="entry name" value="LysM"/>
    <property type="match status" value="1"/>
</dbReference>
<dbReference type="Gene3D" id="3.10.350.10">
    <property type="entry name" value="LysM domain"/>
    <property type="match status" value="1"/>
</dbReference>
<dbReference type="SUPFAM" id="SSF51261">
    <property type="entry name" value="Duplicated hybrid motif"/>
    <property type="match status" value="1"/>
</dbReference>
<keyword evidence="3" id="KW-0449">Lipoprotein</keyword>
<evidence type="ECO:0000313" key="3">
    <source>
        <dbReference type="EMBL" id="STX51634.1"/>
    </source>
</evidence>
<evidence type="ECO:0000313" key="4">
    <source>
        <dbReference type="Proteomes" id="UP000254794"/>
    </source>
</evidence>
<dbReference type="PROSITE" id="PS51257">
    <property type="entry name" value="PROKAR_LIPOPROTEIN"/>
    <property type="match status" value="1"/>
</dbReference>
<organism evidence="3 4">
    <name type="scientific">Legionella busanensis</name>
    <dbReference type="NCBI Taxonomy" id="190655"/>
    <lineage>
        <taxon>Bacteria</taxon>
        <taxon>Pseudomonadati</taxon>
        <taxon>Pseudomonadota</taxon>
        <taxon>Gammaproteobacteria</taxon>
        <taxon>Legionellales</taxon>
        <taxon>Legionellaceae</taxon>
        <taxon>Legionella</taxon>
    </lineage>
</organism>
<dbReference type="InterPro" id="IPR036779">
    <property type="entry name" value="LysM_dom_sf"/>
</dbReference>
<accession>A0A378JKD8</accession>
<dbReference type="CDD" id="cd12797">
    <property type="entry name" value="M23_peptidase"/>
    <property type="match status" value="1"/>
</dbReference>
<dbReference type="InterPro" id="IPR050570">
    <property type="entry name" value="Cell_wall_metabolism_enzyme"/>
</dbReference>
<proteinExistence type="inferred from homology"/>
<dbReference type="EMBL" id="UGOD01000001">
    <property type="protein sequence ID" value="STX51634.1"/>
    <property type="molecule type" value="Genomic_DNA"/>
</dbReference>
<feature type="domain" description="LysM" evidence="2">
    <location>
        <begin position="38"/>
        <end position="81"/>
    </location>
</feature>
<dbReference type="PANTHER" id="PTHR21666:SF263">
    <property type="entry name" value="MUREIN HYDROLASE ACTIVATOR NLPD"/>
    <property type="match status" value="1"/>
</dbReference>
<dbReference type="CDD" id="cd00118">
    <property type="entry name" value="LysM"/>
    <property type="match status" value="1"/>
</dbReference>
<dbReference type="Gene3D" id="2.70.70.10">
    <property type="entry name" value="Glucose Permease (Domain IIA)"/>
    <property type="match status" value="1"/>
</dbReference>